<dbReference type="VEuPathDB" id="PlasmoDB:AK88_03591"/>
<feature type="transmembrane region" description="Helical" evidence="1">
    <location>
        <begin position="88"/>
        <end position="105"/>
    </location>
</feature>
<keyword evidence="1" id="KW-1133">Transmembrane helix</keyword>
<evidence type="ECO:0000313" key="3">
    <source>
        <dbReference type="Proteomes" id="UP000054561"/>
    </source>
</evidence>
<evidence type="ECO:0000313" key="2">
    <source>
        <dbReference type="EMBL" id="KJP86777.1"/>
    </source>
</evidence>
<keyword evidence="1" id="KW-0472">Membrane</keyword>
<gene>
    <name evidence="2" type="ORF">AK88_03591</name>
</gene>
<dbReference type="GeneID" id="24268905"/>
<protein>
    <submittedName>
        <fullName evidence="2">Uncharacterized protein</fullName>
    </submittedName>
</protein>
<dbReference type="OMA" id="MIFKRAN"/>
<name>A0A0D9QJ09_PLAFR</name>
<sequence length="287" mass="32951">MNRLTERAARKWWSGPLLMRNTRWSCDKVTSLAPTRRAIHVFFTYDKKEHDRLLSIKRYDQGRDKSKMVLLDVEKCEGEKIKKKIHKYLIGGVILSSICICLIEFDVVTSLYGYLLSFGLLAFYTLKLYSWKSVVLRAVLDVKNRHLLLYPFKMISRQGMKKQIILSLHEIKFIRTDGNFIKMYFKGHSLLSFLFQYNMVTPLCMPRYTCAQTSEPAKEDTDVLYHYDYNNLNVSAFGQRNAVGTRAVGEAAAVGSVGALPRVRKNAEGYPLDVAEEAKLLSLLRGA</sequence>
<dbReference type="RefSeq" id="XP_012336625.1">
    <property type="nucleotide sequence ID" value="XM_012481202.1"/>
</dbReference>
<proteinExistence type="predicted"/>
<keyword evidence="1" id="KW-0812">Transmembrane</keyword>
<dbReference type="OrthoDB" id="372075at2759"/>
<evidence type="ECO:0000256" key="1">
    <source>
        <dbReference type="SAM" id="Phobius"/>
    </source>
</evidence>
<organism evidence="2 3">
    <name type="scientific">Plasmodium fragile</name>
    <dbReference type="NCBI Taxonomy" id="5857"/>
    <lineage>
        <taxon>Eukaryota</taxon>
        <taxon>Sar</taxon>
        <taxon>Alveolata</taxon>
        <taxon>Apicomplexa</taxon>
        <taxon>Aconoidasida</taxon>
        <taxon>Haemosporida</taxon>
        <taxon>Plasmodiidae</taxon>
        <taxon>Plasmodium</taxon>
        <taxon>Plasmodium (Plasmodium)</taxon>
    </lineage>
</organism>
<dbReference type="AlphaFoldDB" id="A0A0D9QJ09"/>
<feature type="transmembrane region" description="Helical" evidence="1">
    <location>
        <begin position="111"/>
        <end position="129"/>
    </location>
</feature>
<dbReference type="Proteomes" id="UP000054561">
    <property type="component" value="Unassembled WGS sequence"/>
</dbReference>
<reference evidence="2 3" key="1">
    <citation type="submission" date="2014-03" db="EMBL/GenBank/DDBJ databases">
        <title>The Genome Sequence of Plasmodium fragile nilgiri.</title>
        <authorList>
            <consortium name="The Broad Institute Genomics Platform"/>
            <consortium name="The Broad Institute Genome Sequencing Center for Infectious Disease"/>
            <person name="Neafsey D."/>
            <person name="Duraisingh M."/>
            <person name="Young S.K."/>
            <person name="Zeng Q."/>
            <person name="Gargeya S."/>
            <person name="Abouelleil A."/>
            <person name="Alvarado L."/>
            <person name="Chapman S.B."/>
            <person name="Gainer-Dewar J."/>
            <person name="Goldberg J."/>
            <person name="Griggs A."/>
            <person name="Gujja S."/>
            <person name="Hansen M."/>
            <person name="Howarth C."/>
            <person name="Imamovic A."/>
            <person name="Larimer J."/>
            <person name="Pearson M."/>
            <person name="Poon T.W."/>
            <person name="Priest M."/>
            <person name="Roberts A."/>
            <person name="Saif S."/>
            <person name="Shea T."/>
            <person name="Sykes S."/>
            <person name="Wortman J."/>
            <person name="Nusbaum C."/>
            <person name="Birren B."/>
        </authorList>
    </citation>
    <scope>NUCLEOTIDE SEQUENCE [LARGE SCALE GENOMIC DNA]</scope>
    <source>
        <strain evidence="3">nilgiri</strain>
    </source>
</reference>
<dbReference type="EMBL" id="KQ001686">
    <property type="protein sequence ID" value="KJP86777.1"/>
    <property type="molecule type" value="Genomic_DNA"/>
</dbReference>
<accession>A0A0D9QJ09</accession>
<keyword evidence="3" id="KW-1185">Reference proteome</keyword>